<dbReference type="Gene3D" id="1.10.10.60">
    <property type="entry name" value="Homeodomain-like"/>
    <property type="match status" value="1"/>
</dbReference>
<dbReference type="GO" id="GO:0003700">
    <property type="term" value="F:DNA-binding transcription factor activity"/>
    <property type="evidence" value="ECO:0007669"/>
    <property type="project" value="InterPro"/>
</dbReference>
<reference evidence="5" key="2">
    <citation type="submission" date="2020-09" db="EMBL/GenBank/DDBJ databases">
        <authorList>
            <person name="Sun Q."/>
            <person name="Zhou Y."/>
        </authorList>
    </citation>
    <scope>NUCLEOTIDE SEQUENCE</scope>
    <source>
        <strain evidence="5">CGMCC 1.12506</strain>
    </source>
</reference>
<proteinExistence type="predicted"/>
<dbReference type="Pfam" id="PF12833">
    <property type="entry name" value="HTH_18"/>
    <property type="match status" value="1"/>
</dbReference>
<organism evidence="5 6">
    <name type="scientific">Flavobacterium orientale</name>
    <dbReference type="NCBI Taxonomy" id="1756020"/>
    <lineage>
        <taxon>Bacteria</taxon>
        <taxon>Pseudomonadati</taxon>
        <taxon>Bacteroidota</taxon>
        <taxon>Flavobacteriia</taxon>
        <taxon>Flavobacteriales</taxon>
        <taxon>Flavobacteriaceae</taxon>
        <taxon>Flavobacterium</taxon>
    </lineage>
</organism>
<evidence type="ECO:0000313" key="5">
    <source>
        <dbReference type="EMBL" id="GGD27293.1"/>
    </source>
</evidence>
<comment type="caution">
    <text evidence="5">The sequence shown here is derived from an EMBL/GenBank/DDBJ whole genome shotgun (WGS) entry which is preliminary data.</text>
</comment>
<feature type="domain" description="HTH araC/xylS-type" evidence="4">
    <location>
        <begin position="81"/>
        <end position="160"/>
    </location>
</feature>
<name>A0A916Y203_9FLAO</name>
<dbReference type="GO" id="GO:0043565">
    <property type="term" value="F:sequence-specific DNA binding"/>
    <property type="evidence" value="ECO:0007669"/>
    <property type="project" value="InterPro"/>
</dbReference>
<dbReference type="EMBL" id="BMFG01000006">
    <property type="protein sequence ID" value="GGD27293.1"/>
    <property type="molecule type" value="Genomic_DNA"/>
</dbReference>
<dbReference type="InterPro" id="IPR009057">
    <property type="entry name" value="Homeodomain-like_sf"/>
</dbReference>
<dbReference type="AlphaFoldDB" id="A0A916Y203"/>
<evidence type="ECO:0000256" key="1">
    <source>
        <dbReference type="ARBA" id="ARBA00023015"/>
    </source>
</evidence>
<reference evidence="5" key="1">
    <citation type="journal article" date="2014" name="Int. J. Syst. Evol. Microbiol.">
        <title>Complete genome sequence of Corynebacterium casei LMG S-19264T (=DSM 44701T), isolated from a smear-ripened cheese.</title>
        <authorList>
            <consortium name="US DOE Joint Genome Institute (JGI-PGF)"/>
            <person name="Walter F."/>
            <person name="Albersmeier A."/>
            <person name="Kalinowski J."/>
            <person name="Ruckert C."/>
        </authorList>
    </citation>
    <scope>NUCLEOTIDE SEQUENCE</scope>
    <source>
        <strain evidence="5">CGMCC 1.12506</strain>
    </source>
</reference>
<dbReference type="SMART" id="SM00342">
    <property type="entry name" value="HTH_ARAC"/>
    <property type="match status" value="1"/>
</dbReference>
<keyword evidence="2" id="KW-0238">DNA-binding</keyword>
<protein>
    <recommendedName>
        <fullName evidence="4">HTH araC/xylS-type domain-containing protein</fullName>
    </recommendedName>
</protein>
<gene>
    <name evidence="5" type="ORF">GCM10011343_16940</name>
</gene>
<sequence length="169" mass="19810">MVKQELKKLGLHYVIVELGMVEILENLTTEQLALLKICLLNSGLELMEDKKIILIEDIKKVIVEMIHYTDELPKVNYSQYLSKKLNQDYTYLANTFSEIEGITIEHYIINLKIERVKELVLFNEHNLTEIAYLMHYSSVAHLSNQFKKVTGFTPSFFKQIQQKKLHHIS</sequence>
<keyword evidence="3" id="KW-0804">Transcription</keyword>
<keyword evidence="1" id="KW-0805">Transcription regulation</keyword>
<dbReference type="Proteomes" id="UP000625735">
    <property type="component" value="Unassembled WGS sequence"/>
</dbReference>
<evidence type="ECO:0000256" key="3">
    <source>
        <dbReference type="ARBA" id="ARBA00023163"/>
    </source>
</evidence>
<dbReference type="PANTHER" id="PTHR43280:SF28">
    <property type="entry name" value="HTH-TYPE TRANSCRIPTIONAL ACTIVATOR RHAS"/>
    <property type="match status" value="1"/>
</dbReference>
<accession>A0A916Y203</accession>
<evidence type="ECO:0000259" key="4">
    <source>
        <dbReference type="PROSITE" id="PS01124"/>
    </source>
</evidence>
<dbReference type="InterPro" id="IPR018060">
    <property type="entry name" value="HTH_AraC"/>
</dbReference>
<dbReference type="PANTHER" id="PTHR43280">
    <property type="entry name" value="ARAC-FAMILY TRANSCRIPTIONAL REGULATOR"/>
    <property type="match status" value="1"/>
</dbReference>
<keyword evidence="6" id="KW-1185">Reference proteome</keyword>
<dbReference type="SUPFAM" id="SSF46689">
    <property type="entry name" value="Homeodomain-like"/>
    <property type="match status" value="1"/>
</dbReference>
<dbReference type="PROSITE" id="PS01124">
    <property type="entry name" value="HTH_ARAC_FAMILY_2"/>
    <property type="match status" value="1"/>
</dbReference>
<evidence type="ECO:0000256" key="2">
    <source>
        <dbReference type="ARBA" id="ARBA00023125"/>
    </source>
</evidence>
<evidence type="ECO:0000313" key="6">
    <source>
        <dbReference type="Proteomes" id="UP000625735"/>
    </source>
</evidence>